<reference evidence="1 2" key="1">
    <citation type="journal article" date="2017" name="Curr. Biol.">
        <title>Genome architecture and evolution of a unichromosomal asexual nematode.</title>
        <authorList>
            <person name="Fradin H."/>
            <person name="Zegar C."/>
            <person name="Gutwein M."/>
            <person name="Lucas J."/>
            <person name="Kovtun M."/>
            <person name="Corcoran D."/>
            <person name="Baugh L.R."/>
            <person name="Kiontke K."/>
            <person name="Gunsalus K."/>
            <person name="Fitch D.H."/>
            <person name="Piano F."/>
        </authorList>
    </citation>
    <scope>NUCLEOTIDE SEQUENCE [LARGE SCALE GENOMIC DNA]</scope>
    <source>
        <strain evidence="1">PF1309</strain>
    </source>
</reference>
<name>A0A2A2KL13_9BILA</name>
<evidence type="ECO:0000313" key="1">
    <source>
        <dbReference type="EMBL" id="PAV74587.1"/>
    </source>
</evidence>
<sequence>MGFPRMLRHPGLVPGSTLRLGGRLAPLAVPLRPGGPRTESGVTRARKRSLRHRAVVGGAEIIALVPGRTLRRVGDGAGDRVIGRDEADALIPQDRLAVIVAGTMVAVLQEILEWLGAGALDPRPQEQRGNALLDEVEVIRTGEEPLFGHRIGRQADADRVHRLCHDRAEAGTSSTGMSRLMSATIVWSGTVG</sequence>
<accession>A0A2A2KL13</accession>
<organism evidence="1 2">
    <name type="scientific">Diploscapter pachys</name>
    <dbReference type="NCBI Taxonomy" id="2018661"/>
    <lineage>
        <taxon>Eukaryota</taxon>
        <taxon>Metazoa</taxon>
        <taxon>Ecdysozoa</taxon>
        <taxon>Nematoda</taxon>
        <taxon>Chromadorea</taxon>
        <taxon>Rhabditida</taxon>
        <taxon>Rhabditina</taxon>
        <taxon>Rhabditomorpha</taxon>
        <taxon>Rhabditoidea</taxon>
        <taxon>Rhabditidae</taxon>
        <taxon>Diploscapter</taxon>
    </lineage>
</organism>
<dbReference type="AlphaFoldDB" id="A0A2A2KL13"/>
<keyword evidence="2" id="KW-1185">Reference proteome</keyword>
<dbReference type="EMBL" id="LIAE01008317">
    <property type="protein sequence ID" value="PAV74587.1"/>
    <property type="molecule type" value="Genomic_DNA"/>
</dbReference>
<evidence type="ECO:0000313" key="2">
    <source>
        <dbReference type="Proteomes" id="UP000218231"/>
    </source>
</evidence>
<dbReference type="Proteomes" id="UP000218231">
    <property type="component" value="Unassembled WGS sequence"/>
</dbReference>
<gene>
    <name evidence="1" type="ORF">WR25_08965</name>
</gene>
<proteinExistence type="predicted"/>
<comment type="caution">
    <text evidence="1">The sequence shown here is derived from an EMBL/GenBank/DDBJ whole genome shotgun (WGS) entry which is preliminary data.</text>
</comment>
<protein>
    <submittedName>
        <fullName evidence="1">Uncharacterized protein</fullName>
    </submittedName>
</protein>